<dbReference type="AlphaFoldDB" id="A0A9D1GBN9"/>
<reference evidence="1" key="2">
    <citation type="journal article" date="2021" name="PeerJ">
        <title>Extensive microbial diversity within the chicken gut microbiome revealed by metagenomics and culture.</title>
        <authorList>
            <person name="Gilroy R."/>
            <person name="Ravi A."/>
            <person name="Getino M."/>
            <person name="Pursley I."/>
            <person name="Horton D.L."/>
            <person name="Alikhan N.F."/>
            <person name="Baker D."/>
            <person name="Gharbi K."/>
            <person name="Hall N."/>
            <person name="Watson M."/>
            <person name="Adriaenssens E.M."/>
            <person name="Foster-Nyarko E."/>
            <person name="Jarju S."/>
            <person name="Secka A."/>
            <person name="Antonio M."/>
            <person name="Oren A."/>
            <person name="Chaudhuri R.R."/>
            <person name="La Ragione R."/>
            <person name="Hildebrand F."/>
            <person name="Pallen M.J."/>
        </authorList>
    </citation>
    <scope>NUCLEOTIDE SEQUENCE</scope>
    <source>
        <strain evidence="1">CHK195-26880</strain>
    </source>
</reference>
<organism evidence="1 2">
    <name type="scientific">Candidatus Onthousia faecipullorum</name>
    <dbReference type="NCBI Taxonomy" id="2840887"/>
    <lineage>
        <taxon>Bacteria</taxon>
        <taxon>Bacillati</taxon>
        <taxon>Bacillota</taxon>
        <taxon>Bacilli</taxon>
        <taxon>Candidatus Onthousia</taxon>
    </lineage>
</organism>
<evidence type="ECO:0000313" key="1">
    <source>
        <dbReference type="EMBL" id="HIT37968.1"/>
    </source>
</evidence>
<dbReference type="Proteomes" id="UP000886833">
    <property type="component" value="Unassembled WGS sequence"/>
</dbReference>
<evidence type="ECO:0000313" key="2">
    <source>
        <dbReference type="Proteomes" id="UP000886833"/>
    </source>
</evidence>
<comment type="caution">
    <text evidence="1">The sequence shown here is derived from an EMBL/GenBank/DDBJ whole genome shotgun (WGS) entry which is preliminary data.</text>
</comment>
<proteinExistence type="predicted"/>
<accession>A0A9D1GBN9</accession>
<reference evidence="1" key="1">
    <citation type="submission" date="2020-10" db="EMBL/GenBank/DDBJ databases">
        <authorList>
            <person name="Gilroy R."/>
        </authorList>
    </citation>
    <scope>NUCLEOTIDE SEQUENCE</scope>
    <source>
        <strain evidence="1">CHK195-26880</strain>
    </source>
</reference>
<dbReference type="EMBL" id="DVKQ01000074">
    <property type="protein sequence ID" value="HIT37968.1"/>
    <property type="molecule type" value="Genomic_DNA"/>
</dbReference>
<name>A0A9D1GBN9_9FIRM</name>
<gene>
    <name evidence="1" type="ORF">IAB59_05785</name>
</gene>
<protein>
    <submittedName>
        <fullName evidence="1">Uncharacterized protein</fullName>
    </submittedName>
</protein>
<sequence length="231" mass="26969">MRKDISEETKKRLIPIYEQVEEDFSKFPNIKTTEDFFIWREQVKNIVEDRVKGTDKQNDINYKKKLRNKIIEDEIKGNSSLELLNDWSKCYRMIDRAKGAIRTFNDHYGIDDKDHVIKASTILHKHLVSNGKAHTSDLFDILQIRELNLLVKQPIKRTINTPYEFERAIVKEDESEAWSAPLFVTLLRAYGVEGEDLLTVGRKVEALGKSYINNINNSNVSSKKYVYTKRG</sequence>